<dbReference type="Proteomes" id="UP000093000">
    <property type="component" value="Unassembled WGS sequence"/>
</dbReference>
<dbReference type="OrthoDB" id="1728974at2759"/>
<dbReference type="SUPFAM" id="SSF52540">
    <property type="entry name" value="P-loop containing nucleoside triphosphate hydrolases"/>
    <property type="match status" value="2"/>
</dbReference>
<keyword evidence="1" id="KW-0233">DNA recombination</keyword>
<dbReference type="Pfam" id="PF05970">
    <property type="entry name" value="PIF1"/>
    <property type="match status" value="1"/>
</dbReference>
<dbReference type="EC" id="5.6.2.3" evidence="1"/>
<feature type="non-terminal residue" evidence="3">
    <location>
        <position position="519"/>
    </location>
</feature>
<comment type="caution">
    <text evidence="3">The sequence shown here is derived from an EMBL/GenBank/DDBJ whole genome shotgun (WGS) entry which is preliminary data.</text>
</comment>
<dbReference type="PANTHER" id="PTHR10492:SF95">
    <property type="entry name" value="HELITRON HELICASE-LIKE DOMAIN-CONTAINING PROTEIN"/>
    <property type="match status" value="1"/>
</dbReference>
<keyword evidence="1" id="KW-0067">ATP-binding</keyword>
<comment type="catalytic activity">
    <reaction evidence="1">
        <text>ATP + H2O = ADP + phosphate + H(+)</text>
        <dbReference type="Rhea" id="RHEA:13065"/>
        <dbReference type="ChEBI" id="CHEBI:15377"/>
        <dbReference type="ChEBI" id="CHEBI:15378"/>
        <dbReference type="ChEBI" id="CHEBI:30616"/>
        <dbReference type="ChEBI" id="CHEBI:43474"/>
        <dbReference type="ChEBI" id="CHEBI:456216"/>
        <dbReference type="EC" id="5.6.2.3"/>
    </reaction>
</comment>
<dbReference type="AlphaFoldDB" id="A0A1C7MVF2"/>
<dbReference type="GO" id="GO:0006310">
    <property type="term" value="P:DNA recombination"/>
    <property type="evidence" value="ECO:0007669"/>
    <property type="project" value="UniProtKB-KW"/>
</dbReference>
<proteinExistence type="inferred from homology"/>
<feature type="non-terminal residue" evidence="3">
    <location>
        <position position="1"/>
    </location>
</feature>
<keyword evidence="1" id="KW-0234">DNA repair</keyword>
<evidence type="ECO:0000259" key="2">
    <source>
        <dbReference type="Pfam" id="PF05970"/>
    </source>
</evidence>
<dbReference type="GO" id="GO:0000723">
    <property type="term" value="P:telomere maintenance"/>
    <property type="evidence" value="ECO:0007669"/>
    <property type="project" value="InterPro"/>
</dbReference>
<evidence type="ECO:0000313" key="3">
    <source>
        <dbReference type="EMBL" id="OBZ80812.1"/>
    </source>
</evidence>
<dbReference type="GO" id="GO:0005524">
    <property type="term" value="F:ATP binding"/>
    <property type="evidence" value="ECO:0007669"/>
    <property type="project" value="UniProtKB-KW"/>
</dbReference>
<feature type="domain" description="DNA helicase Pif1-like DEAD-box helicase" evidence="2">
    <location>
        <begin position="288"/>
        <end position="408"/>
    </location>
</feature>
<dbReference type="PANTHER" id="PTHR10492">
    <property type="match status" value="1"/>
</dbReference>
<evidence type="ECO:0000256" key="1">
    <source>
        <dbReference type="RuleBase" id="RU363044"/>
    </source>
</evidence>
<evidence type="ECO:0000313" key="4">
    <source>
        <dbReference type="Proteomes" id="UP000093000"/>
    </source>
</evidence>
<keyword evidence="4" id="KW-1185">Reference proteome</keyword>
<keyword evidence="1 3" id="KW-0347">Helicase</keyword>
<name>A0A1C7MVF2_9FUNG</name>
<comment type="similarity">
    <text evidence="1">Belongs to the helicase family.</text>
</comment>
<accession>A0A1C7MVF2</accession>
<organism evidence="3 4">
    <name type="scientific">Choanephora cucurbitarum</name>
    <dbReference type="NCBI Taxonomy" id="101091"/>
    <lineage>
        <taxon>Eukaryota</taxon>
        <taxon>Fungi</taxon>
        <taxon>Fungi incertae sedis</taxon>
        <taxon>Mucoromycota</taxon>
        <taxon>Mucoromycotina</taxon>
        <taxon>Mucoromycetes</taxon>
        <taxon>Mucorales</taxon>
        <taxon>Mucorineae</taxon>
        <taxon>Choanephoraceae</taxon>
        <taxon>Choanephoroideae</taxon>
        <taxon>Choanephora</taxon>
    </lineage>
</organism>
<sequence>GRYIGPTEAFARLFEYKMHEEDPTVASLAFHLPNEQPVYFPEDANTPEIHPTCGERFYLRLLLVNIAGSKSFNDLKTVNGSQCSTFKQACLQLHLIEEGQGWIHYFEEASLFSSGDSFRSLFVTTLNFGQLIDPHTLWMQFHNSMCDDLVHKLQLLFLQNQLNTSTDDSAFYDGHPPLGYGLHLIDSKLIELSRSLDEFGLPTFKHDWINALNRGTSLEFSDQKYAFDTIVDKLQSTDLLNDTSLANSENAISFFLHGPAGTGKTFVYNTLSNYLRSQCKIVLCVTSSVNETSSCYIPKNSGLAELLRKTDLIIRNEVPMQNKRCFEAVDRTLKDIGSNNTLFGGLLVLLGGDFAQIPPVVRHGNRSAIVEASVEQSYIWPQSQVLYLKHNMRARGTSTNEIYFKKWLHLITYNKLIQNARVPPPQYIPQTYSLDELIYRVYPAQMLNEALNNSSSLCNSAILTSRNDTVDAINQKVLDMMPSEAVTLISADKADYSDDENANNKLYRVSNEYLQTLGP</sequence>
<keyword evidence="1" id="KW-0227">DNA damage</keyword>
<comment type="cofactor">
    <cofactor evidence="1">
        <name>Mg(2+)</name>
        <dbReference type="ChEBI" id="CHEBI:18420"/>
    </cofactor>
</comment>
<reference evidence="3 4" key="1">
    <citation type="submission" date="2016-03" db="EMBL/GenBank/DDBJ databases">
        <title>Choanephora cucurbitarum.</title>
        <authorList>
            <person name="Min B."/>
            <person name="Park H."/>
            <person name="Park J.-H."/>
            <person name="Shin H.-D."/>
            <person name="Choi I.-G."/>
        </authorList>
    </citation>
    <scope>NUCLEOTIDE SEQUENCE [LARGE SCALE GENOMIC DNA]</scope>
    <source>
        <strain evidence="3 4">KUS-F28377</strain>
    </source>
</reference>
<dbReference type="EMBL" id="LUGH01001708">
    <property type="protein sequence ID" value="OBZ80812.1"/>
    <property type="molecule type" value="Genomic_DNA"/>
</dbReference>
<dbReference type="GO" id="GO:0016887">
    <property type="term" value="F:ATP hydrolysis activity"/>
    <property type="evidence" value="ECO:0007669"/>
    <property type="project" value="RHEA"/>
</dbReference>
<protein>
    <recommendedName>
        <fullName evidence="1">ATP-dependent DNA helicase</fullName>
        <ecNumber evidence="1">5.6.2.3</ecNumber>
    </recommendedName>
</protein>
<dbReference type="GO" id="GO:0006281">
    <property type="term" value="P:DNA repair"/>
    <property type="evidence" value="ECO:0007669"/>
    <property type="project" value="UniProtKB-KW"/>
</dbReference>
<keyword evidence="1" id="KW-0378">Hydrolase</keyword>
<dbReference type="STRING" id="101091.A0A1C7MVF2"/>
<dbReference type="InParanoid" id="A0A1C7MVF2"/>
<gene>
    <name evidence="3" type="primary">pif1_2</name>
    <name evidence="3" type="ORF">A0J61_11139</name>
</gene>
<keyword evidence="1" id="KW-0547">Nucleotide-binding</keyword>
<dbReference type="Gene3D" id="3.40.50.300">
    <property type="entry name" value="P-loop containing nucleotide triphosphate hydrolases"/>
    <property type="match status" value="2"/>
</dbReference>
<dbReference type="InterPro" id="IPR010285">
    <property type="entry name" value="DNA_helicase_pif1-like_DEAD"/>
</dbReference>
<dbReference type="InterPro" id="IPR027417">
    <property type="entry name" value="P-loop_NTPase"/>
</dbReference>
<dbReference type="GO" id="GO:0043139">
    <property type="term" value="F:5'-3' DNA helicase activity"/>
    <property type="evidence" value="ECO:0007669"/>
    <property type="project" value="UniProtKB-EC"/>
</dbReference>